<evidence type="ECO:0000313" key="3">
    <source>
        <dbReference type="Proteomes" id="UP000317935"/>
    </source>
</evidence>
<accession>A0A6J4CXP8</accession>
<dbReference type="OrthoDB" id="5319040at2"/>
<dbReference type="AlphaFoldDB" id="A0A6J4CXP8"/>
<protein>
    <submittedName>
        <fullName evidence="2">Uncharacterized protein</fullName>
    </submittedName>
</protein>
<evidence type="ECO:0000313" key="1">
    <source>
        <dbReference type="EMBL" id="BCD45543.1"/>
    </source>
</evidence>
<keyword evidence="4" id="KW-1185">Reference proteome</keyword>
<proteinExistence type="predicted"/>
<dbReference type="EMBL" id="AP019774">
    <property type="protein sequence ID" value="BCD70256.1"/>
    <property type="molecule type" value="Genomic_DNA"/>
</dbReference>
<name>A0A6J4CXP8_9HELI</name>
<reference evidence="2 3" key="1">
    <citation type="submission" date="2019-06" db="EMBL/GenBank/DDBJ databases">
        <title>Complete genome sequence of Helicobacter suis SNTW101c.</title>
        <authorList>
            <person name="Rimbara E."/>
            <person name="Suzuki M."/>
            <person name="Matsui H."/>
            <person name="Nakamura M."/>
            <person name="Mori S."/>
            <person name="Shibayama K."/>
        </authorList>
    </citation>
    <scope>NUCLEOTIDE SEQUENCE [LARGE SCALE GENOMIC DNA]</scope>
    <source>
        <strain evidence="2 3">SNTW101c</strain>
    </source>
</reference>
<dbReference type="Proteomes" id="UP000509742">
    <property type="component" value="Chromosome"/>
</dbReference>
<gene>
    <name evidence="1" type="ORF">NHP190020_05820</name>
    <name evidence="2" type="ORF">SNTW_09010</name>
</gene>
<sequence length="267" mass="30068">MRILLRSEIEIIESNLEDHTPFFDPDKTYQLGDIVRKDTSLFECTKATEEGAKPNFDTDFTFKCADNTTAAFDSAINTISEAEGYIKIRIKTKGSIFLSNFECDYLRVSLLDSNYLEKYTRGTYLSGGQYLLENSGAAAYDIYLENAPGKMAKIGVIFCGEFKNIGITEYQGSLSIEDFSKITTDEEGRTSIKIGYTRKTYKSTILLPLKDLDWALKIIEANKSIPSVVELSNALECLTFFGLIRNVDISFLSRDHVSLDLECEELT</sequence>
<evidence type="ECO:0000313" key="4">
    <source>
        <dbReference type="Proteomes" id="UP000509742"/>
    </source>
</evidence>
<organism evidence="2 3">
    <name type="scientific">Helicobacter suis</name>
    <dbReference type="NCBI Taxonomy" id="104628"/>
    <lineage>
        <taxon>Bacteria</taxon>
        <taxon>Pseudomonadati</taxon>
        <taxon>Campylobacterota</taxon>
        <taxon>Epsilonproteobacteria</taxon>
        <taxon>Campylobacterales</taxon>
        <taxon>Helicobacteraceae</taxon>
        <taxon>Helicobacter</taxon>
    </lineage>
</organism>
<dbReference type="Proteomes" id="UP000317935">
    <property type="component" value="Chromosome"/>
</dbReference>
<reference evidence="1 4" key="2">
    <citation type="submission" date="2020-04" db="EMBL/GenBank/DDBJ databases">
        <title>Genomic analysis of gastric non-Helicobacter pylori Helicobacters isolated in Japan.</title>
        <authorList>
            <person name="Suzuki M."/>
            <person name="Rimbara E."/>
        </authorList>
    </citation>
    <scope>NUCLEOTIDE SEQUENCE [LARGE SCALE GENOMIC DNA]</scope>
    <source>
        <strain evidence="1 4">NHP19-0020</strain>
    </source>
</reference>
<dbReference type="EMBL" id="AP023036">
    <property type="protein sequence ID" value="BCD45543.1"/>
    <property type="molecule type" value="Genomic_DNA"/>
</dbReference>
<dbReference type="RefSeq" id="WP_040499373.1">
    <property type="nucleotide sequence ID" value="NZ_AP019774.1"/>
</dbReference>
<evidence type="ECO:0000313" key="2">
    <source>
        <dbReference type="EMBL" id="BCD70256.1"/>
    </source>
</evidence>